<dbReference type="GO" id="GO:0090729">
    <property type="term" value="F:toxin activity"/>
    <property type="evidence" value="ECO:0007669"/>
    <property type="project" value="UniProtKB-KW"/>
</dbReference>
<keyword evidence="7" id="KW-0843">Virulence</keyword>
<dbReference type="EMBL" id="DS989861">
    <property type="protein sequence ID" value="EDX72857.1"/>
    <property type="molecule type" value="Genomic_DNA"/>
</dbReference>
<dbReference type="AlphaFoldDB" id="B4VZ37"/>
<accession>B4VZ37</accession>
<comment type="subcellular location">
    <subcellularLocation>
        <location evidence="1">Membrane</location>
    </subcellularLocation>
    <subcellularLocation>
        <location evidence="2">Secreted</location>
    </subcellularLocation>
</comment>
<dbReference type="InterPro" id="IPR001343">
    <property type="entry name" value="Hemolysn_Ca-bd"/>
</dbReference>
<gene>
    <name evidence="11" type="ORF">MC7420_3303</name>
</gene>
<dbReference type="RefSeq" id="WP_006104001.1">
    <property type="nucleotide sequence ID" value="NZ_DS989861.1"/>
</dbReference>
<dbReference type="InterPro" id="IPR018511">
    <property type="entry name" value="Hemolysin-typ_Ca-bd_CS"/>
</dbReference>
<dbReference type="HOGENOM" id="CLU_327819_0_0_3"/>
<dbReference type="PRINTS" id="PR01488">
    <property type="entry name" value="RTXTOXINA"/>
</dbReference>
<dbReference type="Pfam" id="PF00353">
    <property type="entry name" value="HemolysinCabind"/>
    <property type="match status" value="6"/>
</dbReference>
<evidence type="ECO:0000313" key="11">
    <source>
        <dbReference type="EMBL" id="EDX72857.1"/>
    </source>
</evidence>
<feature type="compositionally biased region" description="Low complexity" evidence="9">
    <location>
        <begin position="691"/>
        <end position="706"/>
    </location>
</feature>
<feature type="domain" description="Cadherin-like" evidence="10">
    <location>
        <begin position="282"/>
        <end position="377"/>
    </location>
</feature>
<evidence type="ECO:0000313" key="12">
    <source>
        <dbReference type="Proteomes" id="UP000003835"/>
    </source>
</evidence>
<dbReference type="GO" id="GO:0005576">
    <property type="term" value="C:extracellular region"/>
    <property type="evidence" value="ECO:0007669"/>
    <property type="project" value="UniProtKB-SubCell"/>
</dbReference>
<feature type="compositionally biased region" description="Low complexity" evidence="9">
    <location>
        <begin position="737"/>
        <end position="749"/>
    </location>
</feature>
<dbReference type="GO" id="GO:0005509">
    <property type="term" value="F:calcium ion binding"/>
    <property type="evidence" value="ECO:0007669"/>
    <property type="project" value="InterPro"/>
</dbReference>
<dbReference type="Gene3D" id="2.130.10.130">
    <property type="entry name" value="Integrin alpha, N-terminal"/>
    <property type="match status" value="1"/>
</dbReference>
<keyword evidence="6" id="KW-0677">Repeat</keyword>
<evidence type="ECO:0000256" key="6">
    <source>
        <dbReference type="ARBA" id="ARBA00022737"/>
    </source>
</evidence>
<keyword evidence="12" id="KW-1185">Reference proteome</keyword>
<name>B4VZ37_9CYAN</name>
<dbReference type="NCBIfam" id="NF012211">
    <property type="entry name" value="tand_rpt_95"/>
    <property type="match status" value="3"/>
</dbReference>
<dbReference type="Gene3D" id="2.60.40.2810">
    <property type="match status" value="1"/>
</dbReference>
<dbReference type="InterPro" id="IPR041690">
    <property type="entry name" value="Cadherin_5"/>
</dbReference>
<dbReference type="Proteomes" id="UP000003835">
    <property type="component" value="Unassembled WGS sequence"/>
</dbReference>
<dbReference type="Gene3D" id="2.150.10.10">
    <property type="entry name" value="Serralysin-like metalloprotease, C-terminal"/>
    <property type="match status" value="4"/>
</dbReference>
<evidence type="ECO:0000256" key="1">
    <source>
        <dbReference type="ARBA" id="ARBA00004370"/>
    </source>
</evidence>
<feature type="region of interest" description="Disordered" evidence="9">
    <location>
        <begin position="577"/>
        <end position="792"/>
    </location>
</feature>
<keyword evidence="5" id="KW-0732">Signal</keyword>
<keyword evidence="4" id="KW-0800">Toxin</keyword>
<dbReference type="SUPFAM" id="SSF51120">
    <property type="entry name" value="beta-Roll"/>
    <property type="match status" value="3"/>
</dbReference>
<evidence type="ECO:0000256" key="8">
    <source>
        <dbReference type="ARBA" id="ARBA00023136"/>
    </source>
</evidence>
<proteinExistence type="predicted"/>
<dbReference type="PANTHER" id="PTHR38340">
    <property type="entry name" value="S-LAYER PROTEIN"/>
    <property type="match status" value="1"/>
</dbReference>
<organism evidence="11 12">
    <name type="scientific">Coleofasciculus chthonoplastes PCC 7420</name>
    <dbReference type="NCBI Taxonomy" id="118168"/>
    <lineage>
        <taxon>Bacteria</taxon>
        <taxon>Bacillati</taxon>
        <taxon>Cyanobacteriota</taxon>
        <taxon>Cyanophyceae</taxon>
        <taxon>Coleofasciculales</taxon>
        <taxon>Coleofasciculaceae</taxon>
        <taxon>Coleofasciculus</taxon>
    </lineage>
</organism>
<dbReference type="InterPro" id="IPR003995">
    <property type="entry name" value="RTX_toxin_determinant-A"/>
</dbReference>
<dbReference type="STRING" id="118168.MC7420_3303"/>
<dbReference type="InterPro" id="IPR011049">
    <property type="entry name" value="Serralysin-like_metalloprot_C"/>
</dbReference>
<feature type="compositionally biased region" description="Low complexity" evidence="9">
    <location>
        <begin position="637"/>
        <end position="659"/>
    </location>
</feature>
<dbReference type="InterPro" id="IPR050557">
    <property type="entry name" value="RTX_toxin/Mannuronan_C5-epim"/>
</dbReference>
<evidence type="ECO:0000259" key="10">
    <source>
        <dbReference type="Pfam" id="PF17892"/>
    </source>
</evidence>
<dbReference type="SUPFAM" id="SSF69318">
    <property type="entry name" value="Integrin alpha N-terminal domain"/>
    <property type="match status" value="1"/>
</dbReference>
<dbReference type="Pfam" id="PF13517">
    <property type="entry name" value="FG-GAP_3"/>
    <property type="match status" value="2"/>
</dbReference>
<feature type="compositionally biased region" description="Gly residues" evidence="9">
    <location>
        <begin position="714"/>
        <end position="735"/>
    </location>
</feature>
<evidence type="ECO:0000256" key="3">
    <source>
        <dbReference type="ARBA" id="ARBA00022525"/>
    </source>
</evidence>
<evidence type="ECO:0000256" key="4">
    <source>
        <dbReference type="ARBA" id="ARBA00022656"/>
    </source>
</evidence>
<dbReference type="OrthoDB" id="465986at2"/>
<dbReference type="eggNOG" id="COG2931">
    <property type="taxonomic scope" value="Bacteria"/>
</dbReference>
<dbReference type="Pfam" id="PF17892">
    <property type="entry name" value="Cadherin_5"/>
    <property type="match status" value="2"/>
</dbReference>
<evidence type="ECO:0000256" key="7">
    <source>
        <dbReference type="ARBA" id="ARBA00023026"/>
    </source>
</evidence>
<feature type="compositionally biased region" description="Gly residues" evidence="9">
    <location>
        <begin position="615"/>
        <end position="636"/>
    </location>
</feature>
<dbReference type="Pfam" id="PF17963">
    <property type="entry name" value="Big_9"/>
    <property type="match status" value="1"/>
</dbReference>
<dbReference type="PRINTS" id="PR00313">
    <property type="entry name" value="CABNDNGRPT"/>
</dbReference>
<dbReference type="InterPro" id="IPR028994">
    <property type="entry name" value="Integrin_alpha_N"/>
</dbReference>
<evidence type="ECO:0000256" key="2">
    <source>
        <dbReference type="ARBA" id="ARBA00004613"/>
    </source>
</evidence>
<dbReference type="GO" id="GO:0016020">
    <property type="term" value="C:membrane"/>
    <property type="evidence" value="ECO:0007669"/>
    <property type="project" value="UniProtKB-SubCell"/>
</dbReference>
<feature type="domain" description="Cadherin-like" evidence="10">
    <location>
        <begin position="379"/>
        <end position="481"/>
    </location>
</feature>
<reference evidence="11 12" key="1">
    <citation type="submission" date="2008-07" db="EMBL/GenBank/DDBJ databases">
        <authorList>
            <person name="Tandeau de Marsac N."/>
            <person name="Ferriera S."/>
            <person name="Johnson J."/>
            <person name="Kravitz S."/>
            <person name="Beeson K."/>
            <person name="Sutton G."/>
            <person name="Rogers Y.-H."/>
            <person name="Friedman R."/>
            <person name="Frazier M."/>
            <person name="Venter J.C."/>
        </authorList>
    </citation>
    <scope>NUCLEOTIDE SEQUENCE [LARGE SCALE GENOMIC DNA]</scope>
    <source>
        <strain evidence="11 12">PCC 7420</strain>
    </source>
</reference>
<dbReference type="PANTHER" id="PTHR38340:SF1">
    <property type="entry name" value="S-LAYER PROTEIN"/>
    <property type="match status" value="1"/>
</dbReference>
<dbReference type="eggNOG" id="COG3210">
    <property type="taxonomic scope" value="Bacteria"/>
</dbReference>
<protein>
    <submittedName>
        <fullName evidence="11">Type I secretion target GGXGXDXXX repeat protein domain protein</fullName>
    </submittedName>
</protein>
<evidence type="ECO:0000256" key="5">
    <source>
        <dbReference type="ARBA" id="ARBA00022729"/>
    </source>
</evidence>
<sequence>MSTFVEKTGAENPFDGVVVDRYSSPTFADIDDDGDLDAFVGAGDGTISYLENDGSGNFNQVTGSGNPFNSVNFSRDSSITFADIDGDGDLDAFIGRRYGSISYFENDGSGNFNEVTGSGNPLDSVNVGIEAMPTFADIDGDGDLDAFVGSNFGDISYFENDGSGNFSEVTGSGNPFDGVDVGSDSAPAFADLDGDGDLDAVIGEFVEQGSQPGSRFLNYFENDGSGNFSQVIGSDNPFDGLNVGVEAAPTFADIDGDGDLDAVVGHNTGEIKYFENTTPISVNNPPVGSPTATLSDSPEDTEITINEADLLAGFSDGDGEPLSVVGLTADSGTLIDNGDGTYSFTPDADFNGVVTLTYDVSDGIDTVSGQTQNFTVTPVNDAPVGSPTITLGDTSEETAVTINGADLLAGFSDVEGDTLSVVGLTADGGTVVDNGDGTFTYDPTGNFDFLGVGATTTDTLSYTVSDGNGGTTTATVDITVTGINDAPVAKDDNRTAFKDTPISFRPLNNDSDADDGDTLSLTNITNITNGTLTEDNGLVTFTPDAGFTGTGSFDYTITDSQGVTDTATVTIEVGDNFQGTDLNDTIDGTPGNDRINGGNGSDTLNGGNGNDSIDGGNGDNQLFGGGGSDTLTGGSGRDTLNGGSGSDFLDGGDGDNILDGGNGRDTLIGGNSRDTLIGGNGNDFLDGGDGENTLDGGDGQDTLTGGNSRDTFTGGDGNDSLDGGGGEDALDGGEGNDTLLGGQGQDTLTGGLGNDSLDGGEGDDRLYGDAGNDTLIGGNGQDQLVGGDGDDLLSGGFGNDQLTGGLGMDTFVLTAGENQDMIQDFSLGEGDKLGLTNGVTFNDLFFQGNEIRYNGQTLAMLNGINTSTLTEDAFVSI</sequence>
<evidence type="ECO:0000256" key="9">
    <source>
        <dbReference type="SAM" id="MobiDB-lite"/>
    </source>
</evidence>
<dbReference type="InterPro" id="IPR013517">
    <property type="entry name" value="FG-GAP"/>
</dbReference>
<keyword evidence="3" id="KW-0964">Secreted</keyword>
<dbReference type="PROSITE" id="PS00330">
    <property type="entry name" value="HEMOLYSIN_CALCIUM"/>
    <property type="match status" value="4"/>
</dbReference>
<keyword evidence="8" id="KW-0472">Membrane</keyword>